<proteinExistence type="predicted"/>
<name>A0A9P0CMC2_9CUCU</name>
<dbReference type="AlphaFoldDB" id="A0A9P0CMC2"/>
<protein>
    <submittedName>
        <fullName evidence="1">Uncharacterized protein</fullName>
    </submittedName>
</protein>
<keyword evidence="2" id="KW-1185">Reference proteome</keyword>
<gene>
    <name evidence="1" type="ORF">PSYICH_LOCUS5326</name>
</gene>
<evidence type="ECO:0000313" key="1">
    <source>
        <dbReference type="EMBL" id="CAH1104266.1"/>
    </source>
</evidence>
<sequence length="209" mass="23866">MSSHMRRLDHKGRACTIQADGIYLIQSAFKCRIASYRVKTDEKHIDYITFFDTIKFRILELSKVVLRAHNAIKVNVEVFATYVLQSQDISEIKSFNSINRILDLSTELDVVYADLREAVVSQTADFQHKDSGWSLQEVLFLEVNINKYSPLGGCSYIKLPKFIETKKGVVNVQNNDAYCFAWAITSALYSARDHVSTSSYLHRAECCGY</sequence>
<organism evidence="1 2">
    <name type="scientific">Psylliodes chrysocephalus</name>
    <dbReference type="NCBI Taxonomy" id="3402493"/>
    <lineage>
        <taxon>Eukaryota</taxon>
        <taxon>Metazoa</taxon>
        <taxon>Ecdysozoa</taxon>
        <taxon>Arthropoda</taxon>
        <taxon>Hexapoda</taxon>
        <taxon>Insecta</taxon>
        <taxon>Pterygota</taxon>
        <taxon>Neoptera</taxon>
        <taxon>Endopterygota</taxon>
        <taxon>Coleoptera</taxon>
        <taxon>Polyphaga</taxon>
        <taxon>Cucujiformia</taxon>
        <taxon>Chrysomeloidea</taxon>
        <taxon>Chrysomelidae</taxon>
        <taxon>Galerucinae</taxon>
        <taxon>Alticini</taxon>
        <taxon>Psylliodes</taxon>
    </lineage>
</organism>
<dbReference type="PANTHER" id="PTHR31511">
    <property type="entry name" value="PROTEIN CBG23764"/>
    <property type="match status" value="1"/>
</dbReference>
<accession>A0A9P0CMC2</accession>
<dbReference type="PANTHER" id="PTHR31511:SF12">
    <property type="entry name" value="RHO TERMINATION FACTOR N-TERMINAL DOMAIN-CONTAINING PROTEIN"/>
    <property type="match status" value="1"/>
</dbReference>
<dbReference type="Proteomes" id="UP001153636">
    <property type="component" value="Chromosome 16"/>
</dbReference>
<dbReference type="OrthoDB" id="2419425at2759"/>
<dbReference type="EMBL" id="OV651828">
    <property type="protein sequence ID" value="CAH1104266.1"/>
    <property type="molecule type" value="Genomic_DNA"/>
</dbReference>
<evidence type="ECO:0000313" key="2">
    <source>
        <dbReference type="Proteomes" id="UP001153636"/>
    </source>
</evidence>
<reference evidence="1" key="1">
    <citation type="submission" date="2022-01" db="EMBL/GenBank/DDBJ databases">
        <authorList>
            <person name="King R."/>
        </authorList>
    </citation>
    <scope>NUCLEOTIDE SEQUENCE</scope>
</reference>